<dbReference type="EMBL" id="FIHA01000045">
    <property type="protein sequence ID" value="CYV07149.1"/>
    <property type="molecule type" value="Genomic_DNA"/>
</dbReference>
<reference evidence="2 4" key="1">
    <citation type="submission" date="2016-02" db="EMBL/GenBank/DDBJ databases">
        <authorList>
            <consortium name="Pathogen Informatics"/>
        </authorList>
    </citation>
    <scope>NUCLEOTIDE SEQUENCE [LARGE SCALE GENOMIC DNA]</scope>
    <source>
        <strain evidence="2 4">LSS52</strain>
    </source>
</reference>
<accession>A0A0Z8GYA2</accession>
<evidence type="ECO:0000256" key="1">
    <source>
        <dbReference type="SAM" id="Phobius"/>
    </source>
</evidence>
<evidence type="ECO:0000313" key="4">
    <source>
        <dbReference type="Proteomes" id="UP000072794"/>
    </source>
</evidence>
<feature type="transmembrane region" description="Helical" evidence="1">
    <location>
        <begin position="54"/>
        <end position="73"/>
    </location>
</feature>
<reference evidence="3" key="2">
    <citation type="submission" date="2022-07" db="EMBL/GenBank/DDBJ databases">
        <title>Whole Genome Sequencing of Streptococcus suis.</title>
        <authorList>
            <person name="Dai X."/>
            <person name="Huang J."/>
            <person name="Wang L."/>
        </authorList>
    </citation>
    <scope>NUCLEOTIDE SEQUENCE</scope>
    <source>
        <strain evidence="3">XNB2</strain>
    </source>
</reference>
<keyword evidence="1" id="KW-0472">Membrane</keyword>
<dbReference type="EMBL" id="JANFMP010000001">
    <property type="protein sequence ID" value="MDG4525936.1"/>
    <property type="molecule type" value="Genomic_DNA"/>
</dbReference>
<dbReference type="RefSeq" id="WP_029177981.1">
    <property type="nucleotide sequence ID" value="NZ_CEDY01000030.1"/>
</dbReference>
<sequence>MPLHLILVTLSLILVLIHQLYLLYKKKEELNATVAFLVCLLVTVLPSAQDFHGLLGLITGALVIVYLGSFVYSRLAPKKRTAK</sequence>
<feature type="transmembrane region" description="Helical" evidence="1">
    <location>
        <begin position="30"/>
        <end position="48"/>
    </location>
</feature>
<evidence type="ECO:0000313" key="3">
    <source>
        <dbReference type="EMBL" id="MDG4525936.1"/>
    </source>
</evidence>
<feature type="transmembrane region" description="Helical" evidence="1">
    <location>
        <begin position="6"/>
        <end position="23"/>
    </location>
</feature>
<evidence type="ECO:0000313" key="2">
    <source>
        <dbReference type="EMBL" id="CYV07149.1"/>
    </source>
</evidence>
<keyword evidence="1" id="KW-1133">Transmembrane helix</keyword>
<dbReference type="Proteomes" id="UP000072794">
    <property type="component" value="Unassembled WGS sequence"/>
</dbReference>
<proteinExistence type="predicted"/>
<dbReference type="Proteomes" id="UP001152875">
    <property type="component" value="Unassembled WGS sequence"/>
</dbReference>
<keyword evidence="1" id="KW-0812">Transmembrane</keyword>
<name>A0A0Z8GYA2_STRSU</name>
<dbReference type="AlphaFoldDB" id="A0A0Z8GYA2"/>
<organism evidence="2 4">
    <name type="scientific">Streptococcus suis</name>
    <dbReference type="NCBI Taxonomy" id="1307"/>
    <lineage>
        <taxon>Bacteria</taxon>
        <taxon>Bacillati</taxon>
        <taxon>Bacillota</taxon>
        <taxon>Bacilli</taxon>
        <taxon>Lactobacillales</taxon>
        <taxon>Streptococcaceae</taxon>
        <taxon>Streptococcus</taxon>
    </lineage>
</organism>
<protein>
    <submittedName>
        <fullName evidence="2">Uncharacterized protein</fullName>
    </submittedName>
</protein>
<gene>
    <name evidence="2" type="ORF">ERS132414_01902</name>
    <name evidence="3" type="ORF">NOL13_00690</name>
</gene>